<evidence type="ECO:0000313" key="12">
    <source>
        <dbReference type="EMBL" id="AIS19822.1"/>
    </source>
</evidence>
<keyword evidence="5 11" id="KW-1161">Viral attachment to host cell</keyword>
<evidence type="ECO:0000313" key="16">
    <source>
        <dbReference type="Proteomes" id="UP000101075"/>
    </source>
</evidence>
<evidence type="ECO:0000256" key="2">
    <source>
        <dbReference type="ARBA" id="ARBA00022562"/>
    </source>
</evidence>
<dbReference type="EMBL" id="KU746335">
    <property type="protein sequence ID" value="AOS51008.1"/>
    <property type="molecule type" value="Genomic_DNA"/>
</dbReference>
<gene>
    <name evidence="11" type="primary">L2</name>
</gene>
<accession>A0A096ZH30</accession>
<evidence type="ECO:0000256" key="9">
    <source>
        <dbReference type="ARBA" id="ARBA00023275"/>
    </source>
</evidence>
<dbReference type="EMBL" id="KM096545">
    <property type="protein sequence ID" value="AIS19822.1"/>
    <property type="molecule type" value="Genomic_DNA"/>
</dbReference>
<dbReference type="EMBL" id="KU497449">
    <property type="protein sequence ID" value="ANP93636.1"/>
    <property type="molecule type" value="Genomic_DNA"/>
</dbReference>
<evidence type="ECO:0000313" key="15">
    <source>
        <dbReference type="EMBL" id="ATG30783.1"/>
    </source>
</evidence>
<dbReference type="GO" id="GO:0075509">
    <property type="term" value="P:endocytosis involved in viral entry into host cell"/>
    <property type="evidence" value="ECO:0007669"/>
    <property type="project" value="UniProtKB-KW"/>
</dbReference>
<dbReference type="GO" id="GO:0042025">
    <property type="term" value="C:host cell nucleus"/>
    <property type="evidence" value="ECO:0007669"/>
    <property type="project" value="UniProtKB-SubCell"/>
</dbReference>
<evidence type="ECO:0000256" key="10">
    <source>
        <dbReference type="ARBA" id="ARBA00023296"/>
    </source>
</evidence>
<dbReference type="GO" id="GO:0019062">
    <property type="term" value="P:virion attachment to host cell"/>
    <property type="evidence" value="ECO:0007669"/>
    <property type="project" value="UniProtKB-UniRule"/>
</dbReference>
<comment type="function">
    <text evidence="11">Major capsid protein that self-associates to form penton base pentamers, each in the shape of a pentagon, situated at the 12 vertices of the pseudo T=25 capsid. Involved in virus secondary attachment to host cell after initial attachment by the fiber protein, and in endocytosis of virions. As the virus enters the host cell, penton proteins are shed concomitant with virion acidification in the endosome.</text>
</comment>
<evidence type="ECO:0000313" key="17">
    <source>
        <dbReference type="Proteomes" id="UP000170800"/>
    </source>
</evidence>
<comment type="subunit">
    <text evidence="11">Interacts with the fiber protein (via N-terminal tail region). Interacts with the capsid vertex protein; this interaction binds the penton base to neighboring peripentonal hexons.</text>
</comment>
<evidence type="ECO:0000256" key="8">
    <source>
        <dbReference type="ARBA" id="ARBA00022921"/>
    </source>
</evidence>
<dbReference type="Gene3D" id="3.90.1620.10">
    <property type="entry name" value="adenovirus 2 penton base, domain 2"/>
    <property type="match status" value="1"/>
</dbReference>
<dbReference type="Proteomes" id="UP000319532">
    <property type="component" value="Genome"/>
</dbReference>
<evidence type="ECO:0000256" key="5">
    <source>
        <dbReference type="ARBA" id="ARBA00022804"/>
    </source>
</evidence>
<reference evidence="14 18" key="3">
    <citation type="submission" date="2016-02" db="EMBL/GenBank/DDBJ databases">
        <title>Complete Genome Sequence of a Non-Pathogenic Strain of Fowl Adenovirus Serotype 11: Minimal genomic differences observed between Pathogenic and Non-pathogenic virus.</title>
        <authorList>
            <person name="Absalon A.E."/>
            <person name="Morales-Garzon A."/>
            <person name="Cortes-Espinosa D.V."/>
            <person name="Garcia Barrera L.J."/>
            <person name="Vera-Hernandez P.F."/>
            <person name="Lucio-Decanini E."/>
        </authorList>
    </citation>
    <scope>NUCLEOTIDE SEQUENCE [LARGE SCALE GENOMIC DNA]</scope>
    <source>
        <strain evidence="14">MX95-S11</strain>
    </source>
</reference>
<evidence type="ECO:0000256" key="6">
    <source>
        <dbReference type="ARBA" id="ARBA00022844"/>
    </source>
</evidence>
<proteinExistence type="evidence at transcript level"/>
<organism evidence="12 17">
    <name type="scientific">Fowl aviadenovirus D</name>
    <dbReference type="NCBI Taxonomy" id="190064"/>
    <lineage>
        <taxon>Viruses</taxon>
        <taxon>Varidnaviria</taxon>
        <taxon>Bamfordvirae</taxon>
        <taxon>Preplasmiviricota</taxon>
        <taxon>Polisuviricotina</taxon>
        <taxon>Pharingeaviricetes</taxon>
        <taxon>Rowavirales</taxon>
        <taxon>Adenoviridae</taxon>
        <taxon>Aviadenovirus</taxon>
        <taxon>Aviadenovirus gallinae</taxon>
    </lineage>
</organism>
<dbReference type="Proteomes" id="UP000101075">
    <property type="component" value="Segment"/>
</dbReference>
<dbReference type="Proteomes" id="UP000170800">
    <property type="component" value="Segment"/>
</dbReference>
<keyword evidence="3 11" id="KW-0945">Host-virus interaction</keyword>
<comment type="caution">
    <text evidence="11">Lacks conserved residue(s) required for the propagation of feature annotation.</text>
</comment>
<evidence type="ECO:0000256" key="3">
    <source>
        <dbReference type="ARBA" id="ARBA00022581"/>
    </source>
</evidence>
<keyword evidence="4 11" id="KW-1162">Viral penetration into host cytoplasm</keyword>
<keyword evidence="9 11" id="KW-1148">T=25 icosahedral capsid protein</keyword>
<reference evidence="12 17" key="1">
    <citation type="journal article" date="2015" name="PLoS ONE">
        <title>Pathogenicity and Complete Genome Characterization of Fowl Adenoviruses Isolated from Chickens Associated with Inclusion Body Hepatitis and Hydropericardium Syndrome in China.</title>
        <authorList>
            <person name="Zhao J."/>
            <person name="Zhong Q."/>
            <person name="Zhao Y."/>
            <person name="Hu Y.X."/>
            <person name="Zhang G.Z."/>
        </authorList>
    </citation>
    <scope>NUCLEOTIDE SEQUENCE [LARGE SCALE GENOMIC DNA]</scope>
    <source>
        <strain evidence="12">HBQ12</strain>
    </source>
</reference>
<dbReference type="Gene3D" id="2.60.120.550">
    <property type="entry name" value="Penton protein, domain 1"/>
    <property type="match status" value="1"/>
</dbReference>
<dbReference type="Pfam" id="PF01686">
    <property type="entry name" value="Adeno_Penton_B"/>
    <property type="match status" value="1"/>
</dbReference>
<dbReference type="GO" id="GO:0005198">
    <property type="term" value="F:structural molecule activity"/>
    <property type="evidence" value="ECO:0007669"/>
    <property type="project" value="UniProtKB-UniRule"/>
</dbReference>
<dbReference type="InterPro" id="IPR002605">
    <property type="entry name" value="Adeno_Penton_B"/>
</dbReference>
<evidence type="ECO:0000256" key="4">
    <source>
        <dbReference type="ARBA" id="ARBA00022595"/>
    </source>
</evidence>
<comment type="similarity">
    <text evidence="11">Belongs to the adenoviridae penton family.</text>
</comment>
<keyword evidence="7 11" id="KW-1164">Virus endocytosis by host</keyword>
<dbReference type="GO" id="GO:0039623">
    <property type="term" value="C:T=25 icosahedral viral capsid"/>
    <property type="evidence" value="ECO:0007669"/>
    <property type="project" value="UniProtKB-UniRule"/>
</dbReference>
<comment type="miscellaneous">
    <text evidence="11">All late proteins expressed from the major late promoter are produced by alternative splicing and alternative polyadenylation of the same gene giving rise to non-overlapping ORFs. A leader sequence is present in the N-terminus of all these mRNAs and is recognized by the viral shutoff protein to provide expression although conventional translation via ribosome scanning from the cap has been shut off in the host cell.</text>
</comment>
<keyword evidence="10 11" id="KW-1160">Virus entry into host cell</keyword>
<evidence type="ECO:0000313" key="18">
    <source>
        <dbReference type="Proteomes" id="UP000319532"/>
    </source>
</evidence>
<evidence type="ECO:0000313" key="14">
    <source>
        <dbReference type="EMBL" id="AOS51008.1"/>
    </source>
</evidence>
<dbReference type="EMBL" id="KY012057">
    <property type="protein sequence ID" value="ATG30783.1"/>
    <property type="molecule type" value="Genomic_DNA"/>
</dbReference>
<comment type="induction">
    <text evidence="11">Expressed in the late phase of the viral replicative cycle.</text>
</comment>
<dbReference type="HAMAP" id="MF_04052">
    <property type="entry name" value="ADV_CAPSP"/>
    <property type="match status" value="1"/>
</dbReference>
<name>A0A096ZH30_9ADEN</name>
<sequence>MRRNGRRRRKNTRGVTRELTAISRAMLGHHDFGFREAALNRGSSSSFATSMPAAPPPSPVSGVPPAMAPQRYPATVHGYPPVIPPLDSAADDTSELFVPVQRVMAPTGGRNSIKYRDYVPCQNTTKLFYVDNKLSDIDTFNPEANHSNFRTTVIHNQDLDPATAATETIQLDNRSCWGGELKTAVKTNCPNVSSFFQSNTVRVKLMSYRDPVPPGTAAPTSPQPYAPAGAQYKWYDLTIPEGNYALHEIIDLLNEGVVQIYLKEGRQNNVQRSDIGVKFDTRYFNLLQDPVTGLVTPGTYVYKGYHPDVVLLPGCAVDFTYSRLSLMLGIAKREPYSKGFIITYEDLEGGNVPALLDVDAAQMTGVDQDVIELADAKPLLKDSKGVSYNVIYDSNNRPVTAYRSWLIAYNQSGSPANETTLLTVPDVGGGIGAMYTSMPDTFVAPTGFKEDNTTNLAPVVGMNLFPALNKVYYQGASTYVQQLENSCQSATAAFNRFPENEILKQAPPINVSAVCDNQPAVVQQGVLPLKNSLAGLQRVLITDDQRRPIPYVYKSLATVQPRVLSSSTLQ</sequence>
<keyword evidence="1 11" id="KW-0167">Capsid protein</keyword>
<dbReference type="Proteomes" id="UP000318276">
    <property type="component" value="Segment"/>
</dbReference>
<evidence type="ECO:0000256" key="7">
    <source>
        <dbReference type="ARBA" id="ARBA00022890"/>
    </source>
</evidence>
<evidence type="ECO:0000313" key="13">
    <source>
        <dbReference type="EMBL" id="ANP93636.1"/>
    </source>
</evidence>
<keyword evidence="2 11" id="KW-1048">Host nucleus</keyword>
<keyword evidence="8 11" id="KW-0426">Late protein</keyword>
<keyword evidence="6 11" id="KW-0946">Virion</keyword>
<evidence type="ECO:0000256" key="1">
    <source>
        <dbReference type="ARBA" id="ARBA00022561"/>
    </source>
</evidence>
<evidence type="ECO:0000256" key="11">
    <source>
        <dbReference type="HAMAP-Rule" id="MF_04052"/>
    </source>
</evidence>
<comment type="subcellular location">
    <subcellularLocation>
        <location evidence="11">Virion</location>
    </subcellularLocation>
    <subcellularLocation>
        <location evidence="11">Host nucleus</location>
    </subcellularLocation>
    <text evidence="11">Located at each vertex of the virion.</text>
</comment>
<protein>
    <recommendedName>
        <fullName evidence="11">Penton protein</fullName>
        <shortName evidence="11">CP-P</shortName>
    </recommendedName>
    <alternativeName>
        <fullName evidence="11">Penton base protein</fullName>
    </alternativeName>
    <alternativeName>
        <fullName evidence="11">Protein III</fullName>
    </alternativeName>
</protein>
<reference evidence="13 16" key="2">
    <citation type="submission" date="2016-01" db="EMBL/GenBank/DDBJ databases">
        <title>Pathogenesis and genome characterization of Fowl adenovirus type D.</title>
        <authorList>
            <person name="Wang J."/>
            <person name="Li H."/>
            <person name="Liu S."/>
        </authorList>
    </citation>
    <scope>NUCLEOTIDE SEQUENCE [LARGE SCALE GENOMIC DNA]</scope>
    <source>
        <strain evidence="15">JL/1407</strain>
        <strain evidence="13">LN/1507</strain>
    </source>
</reference>